<feature type="region of interest" description="Disordered" evidence="1">
    <location>
        <begin position="1"/>
        <end position="28"/>
    </location>
</feature>
<proteinExistence type="predicted"/>
<evidence type="ECO:0000313" key="3">
    <source>
        <dbReference type="Proteomes" id="UP000499080"/>
    </source>
</evidence>
<evidence type="ECO:0000313" key="2">
    <source>
        <dbReference type="EMBL" id="GBN04649.1"/>
    </source>
</evidence>
<dbReference type="EMBL" id="BGPR01004903">
    <property type="protein sequence ID" value="GBN04649.1"/>
    <property type="molecule type" value="Genomic_DNA"/>
</dbReference>
<feature type="compositionally biased region" description="Basic and acidic residues" evidence="1">
    <location>
        <begin position="10"/>
        <end position="23"/>
    </location>
</feature>
<gene>
    <name evidence="2" type="ORF">AVEN_238652_1</name>
</gene>
<name>A0A4Y2KR67_ARAVE</name>
<keyword evidence="3" id="KW-1185">Reference proteome</keyword>
<evidence type="ECO:0000256" key="1">
    <source>
        <dbReference type="SAM" id="MobiDB-lite"/>
    </source>
</evidence>
<protein>
    <submittedName>
        <fullName evidence="2">Uncharacterized protein</fullName>
    </submittedName>
</protein>
<dbReference type="OrthoDB" id="6430581at2759"/>
<dbReference type="Proteomes" id="UP000499080">
    <property type="component" value="Unassembled WGS sequence"/>
</dbReference>
<sequence length="319" mass="36976">MDPSFSQNRSHIEKGGKKGLDSDENKDEDNADIEKTIGSFYTSLVAHLMKKFSIQERDISFAIQCMIRLYKKVKEGELRSDVEFNEKETCIGYLFRYAACHTALVLKASTTVFDSPDNKLNLKLENTSLNIMFLGGGPGNDALGFLLFLYGKHEYIRDLSITVVDKKHGWEEFFKEIIDLYKRIKIPTFMRERNIFKCVNVISSFIAADLTNSSDWSDEELLNKLKHADVVFFVKSLSNIPDTMKSIVLQNVNENIKAGCLLIYIDCPYPHKLFSSMESSLKLVYKDERKKYDFDFQHYKFNYEMINSCHAEVRMFQKL</sequence>
<comment type="caution">
    <text evidence="2">The sequence shown here is derived from an EMBL/GenBank/DDBJ whole genome shotgun (WGS) entry which is preliminary data.</text>
</comment>
<accession>A0A4Y2KR67</accession>
<reference evidence="2 3" key="1">
    <citation type="journal article" date="2019" name="Sci. Rep.">
        <title>Orb-weaving spider Araneus ventricosus genome elucidates the spidroin gene catalogue.</title>
        <authorList>
            <person name="Kono N."/>
            <person name="Nakamura H."/>
            <person name="Ohtoshi R."/>
            <person name="Moran D.A.P."/>
            <person name="Shinohara A."/>
            <person name="Yoshida Y."/>
            <person name="Fujiwara M."/>
            <person name="Mori M."/>
            <person name="Tomita M."/>
            <person name="Arakawa K."/>
        </authorList>
    </citation>
    <scope>NUCLEOTIDE SEQUENCE [LARGE SCALE GENOMIC DNA]</scope>
</reference>
<dbReference type="AlphaFoldDB" id="A0A4Y2KR67"/>
<organism evidence="2 3">
    <name type="scientific">Araneus ventricosus</name>
    <name type="common">Orbweaver spider</name>
    <name type="synonym">Epeira ventricosa</name>
    <dbReference type="NCBI Taxonomy" id="182803"/>
    <lineage>
        <taxon>Eukaryota</taxon>
        <taxon>Metazoa</taxon>
        <taxon>Ecdysozoa</taxon>
        <taxon>Arthropoda</taxon>
        <taxon>Chelicerata</taxon>
        <taxon>Arachnida</taxon>
        <taxon>Araneae</taxon>
        <taxon>Araneomorphae</taxon>
        <taxon>Entelegynae</taxon>
        <taxon>Araneoidea</taxon>
        <taxon>Araneidae</taxon>
        <taxon>Araneus</taxon>
    </lineage>
</organism>